<evidence type="ECO:0000256" key="2">
    <source>
        <dbReference type="SAM" id="Phobius"/>
    </source>
</evidence>
<dbReference type="Pfam" id="PF14325">
    <property type="entry name" value="DUF4383"/>
    <property type="match status" value="1"/>
</dbReference>
<evidence type="ECO:0000313" key="4">
    <source>
        <dbReference type="Proteomes" id="UP001180845"/>
    </source>
</evidence>
<evidence type="ECO:0008006" key="5">
    <source>
        <dbReference type="Google" id="ProtNLM"/>
    </source>
</evidence>
<comment type="caution">
    <text evidence="3">The sequence shown here is derived from an EMBL/GenBank/DDBJ whole genome shotgun (WGS) entry which is preliminary data.</text>
</comment>
<organism evidence="3 4">
    <name type="scientific">Haloactinomyces albus</name>
    <dbReference type="NCBI Taxonomy" id="1352928"/>
    <lineage>
        <taxon>Bacteria</taxon>
        <taxon>Bacillati</taxon>
        <taxon>Actinomycetota</taxon>
        <taxon>Actinomycetes</taxon>
        <taxon>Actinopolysporales</taxon>
        <taxon>Actinopolysporaceae</taxon>
        <taxon>Haloactinomyces</taxon>
    </lineage>
</organism>
<proteinExistence type="predicted"/>
<gene>
    <name evidence="3" type="ORF">JOF55_000198</name>
</gene>
<evidence type="ECO:0000256" key="1">
    <source>
        <dbReference type="SAM" id="MobiDB-lite"/>
    </source>
</evidence>
<keyword evidence="2" id="KW-1133">Transmembrane helix</keyword>
<keyword evidence="2" id="KW-0472">Membrane</keyword>
<feature type="region of interest" description="Disordered" evidence="1">
    <location>
        <begin position="167"/>
        <end position="229"/>
    </location>
</feature>
<evidence type="ECO:0000313" key="3">
    <source>
        <dbReference type="EMBL" id="MDR7300017.1"/>
    </source>
</evidence>
<protein>
    <recommendedName>
        <fullName evidence="5">DUF4383 domain-containing protein</fullName>
    </recommendedName>
</protein>
<sequence>MNSTRTRPGTHPVHIVHRVSAAVFGLGLWVFAGLGFANGLAYFSTQGQEVLGLSSNGALSTVSVVAGAILLGAAAWGGPTASTVTAGIGVVFLISGIVHLGILDTNFNILAFQLSNVFFSLIAGLLLLIVGMYGRVSGGLPPDNPYRQAHPMRNRPYPEEQLNIPAQGEDEREQEQLEAEVAMGEGHPTPEQQAMVEQEQARRQGRERARAYEQARHAEERTSPRRTET</sequence>
<dbReference type="EMBL" id="JAVDXW010000001">
    <property type="protein sequence ID" value="MDR7300017.1"/>
    <property type="molecule type" value="Genomic_DNA"/>
</dbReference>
<feature type="transmembrane region" description="Helical" evidence="2">
    <location>
        <begin position="109"/>
        <end position="130"/>
    </location>
</feature>
<feature type="transmembrane region" description="Helical" evidence="2">
    <location>
        <begin position="57"/>
        <end position="77"/>
    </location>
</feature>
<dbReference type="Proteomes" id="UP001180845">
    <property type="component" value="Unassembled WGS sequence"/>
</dbReference>
<feature type="transmembrane region" description="Helical" evidence="2">
    <location>
        <begin position="21"/>
        <end position="45"/>
    </location>
</feature>
<keyword evidence="4" id="KW-1185">Reference proteome</keyword>
<name>A0AAE3Z7Y4_9ACTN</name>
<feature type="compositionally biased region" description="Basic and acidic residues" evidence="1">
    <location>
        <begin position="199"/>
        <end position="229"/>
    </location>
</feature>
<keyword evidence="2" id="KW-0812">Transmembrane</keyword>
<feature type="compositionally biased region" description="Acidic residues" evidence="1">
    <location>
        <begin position="168"/>
        <end position="178"/>
    </location>
</feature>
<reference evidence="3" key="1">
    <citation type="submission" date="2023-07" db="EMBL/GenBank/DDBJ databases">
        <title>Sequencing the genomes of 1000 actinobacteria strains.</title>
        <authorList>
            <person name="Klenk H.-P."/>
        </authorList>
    </citation>
    <scope>NUCLEOTIDE SEQUENCE</scope>
    <source>
        <strain evidence="3">DSM 45977</strain>
    </source>
</reference>
<dbReference type="AlphaFoldDB" id="A0AAE3Z7Y4"/>
<dbReference type="RefSeq" id="WP_310268072.1">
    <property type="nucleotide sequence ID" value="NZ_JAVDXW010000001.1"/>
</dbReference>
<accession>A0AAE3Z7Y4</accession>
<feature type="transmembrane region" description="Helical" evidence="2">
    <location>
        <begin position="84"/>
        <end position="103"/>
    </location>
</feature>